<feature type="domain" description="YcgL" evidence="2">
    <location>
        <begin position="1"/>
        <end position="85"/>
    </location>
</feature>
<dbReference type="AlphaFoldDB" id="A0A128EUG5"/>
<accession>A0A128EUG5</accession>
<dbReference type="InterPro" id="IPR027354">
    <property type="entry name" value="YcgL_dom"/>
</dbReference>
<protein>
    <recommendedName>
        <fullName evidence="1">YcgL domain-containing protein GMA8713_00249</fullName>
    </recommendedName>
</protein>
<sequence length="91" mass="10611">MYCAIYKSTKKESTYLYVTRKDDFSDVPEQLLQTFGNPQFVMMVNLDKREKLAIADINKVRENLKNDGFYLQLPPAPDAALQHIRQKNTKL</sequence>
<gene>
    <name evidence="3" type="primary">ycgL</name>
    <name evidence="3" type="ORF">GMA8713_00249</name>
</gene>
<evidence type="ECO:0000313" key="3">
    <source>
        <dbReference type="EMBL" id="CZF77616.1"/>
    </source>
</evidence>
<dbReference type="HAMAP" id="MF_01866">
    <property type="entry name" value="UPF0745"/>
    <property type="match status" value="1"/>
</dbReference>
<dbReference type="SUPFAM" id="SSF160191">
    <property type="entry name" value="YcgL-like"/>
    <property type="match status" value="1"/>
</dbReference>
<evidence type="ECO:0000256" key="1">
    <source>
        <dbReference type="HAMAP-Rule" id="MF_01866"/>
    </source>
</evidence>
<dbReference type="InterPro" id="IPR038068">
    <property type="entry name" value="YcgL-like_sf"/>
</dbReference>
<keyword evidence="4" id="KW-1185">Reference proteome</keyword>
<dbReference type="EMBL" id="FIZY01000001">
    <property type="protein sequence ID" value="CZF77616.1"/>
    <property type="molecule type" value="Genomic_DNA"/>
</dbReference>
<organism evidence="3 4">
    <name type="scientific">Grimontia marina</name>
    <dbReference type="NCBI Taxonomy" id="646534"/>
    <lineage>
        <taxon>Bacteria</taxon>
        <taxon>Pseudomonadati</taxon>
        <taxon>Pseudomonadota</taxon>
        <taxon>Gammaproteobacteria</taxon>
        <taxon>Vibrionales</taxon>
        <taxon>Vibrionaceae</taxon>
        <taxon>Grimontia</taxon>
    </lineage>
</organism>
<dbReference type="PANTHER" id="PTHR38109:SF1">
    <property type="entry name" value="PROTEIN YCGL"/>
    <property type="match status" value="1"/>
</dbReference>
<dbReference type="PROSITE" id="PS51648">
    <property type="entry name" value="YCGL"/>
    <property type="match status" value="1"/>
</dbReference>
<dbReference type="Pfam" id="PF05166">
    <property type="entry name" value="YcgL"/>
    <property type="match status" value="1"/>
</dbReference>
<reference evidence="4" key="1">
    <citation type="submission" date="2016-02" db="EMBL/GenBank/DDBJ databases">
        <authorList>
            <person name="Rodrigo-Torres Lidia"/>
            <person name="Arahal R.David."/>
        </authorList>
    </citation>
    <scope>NUCLEOTIDE SEQUENCE [LARGE SCALE GENOMIC DNA]</scope>
    <source>
        <strain evidence="4">CECT 8713</strain>
    </source>
</reference>
<dbReference type="Proteomes" id="UP000073601">
    <property type="component" value="Unassembled WGS sequence"/>
</dbReference>
<evidence type="ECO:0000259" key="2">
    <source>
        <dbReference type="PROSITE" id="PS51648"/>
    </source>
</evidence>
<dbReference type="PANTHER" id="PTHR38109">
    <property type="entry name" value="PROTEIN YCGL"/>
    <property type="match status" value="1"/>
</dbReference>
<dbReference type="OrthoDB" id="7062382at2"/>
<dbReference type="RefSeq" id="WP_062704946.1">
    <property type="nucleotide sequence ID" value="NZ_CAWRCI010000001.1"/>
</dbReference>
<evidence type="ECO:0000313" key="4">
    <source>
        <dbReference type="Proteomes" id="UP000073601"/>
    </source>
</evidence>
<proteinExistence type="inferred from homology"/>
<name>A0A128EUG5_9GAMM</name>
<dbReference type="Gene3D" id="3.10.510.20">
    <property type="entry name" value="YcgL domain"/>
    <property type="match status" value="1"/>
</dbReference>